<comment type="subcellular location">
    <subcellularLocation>
        <location evidence="1 18">Cytoplasm</location>
    </subcellularLocation>
</comment>
<dbReference type="Pfam" id="PF02901">
    <property type="entry name" value="PFL-like"/>
    <property type="match status" value="1"/>
</dbReference>
<feature type="active site" description="S-acetylcysteine intermediate" evidence="15">
    <location>
        <position position="419"/>
    </location>
</feature>
<dbReference type="CDD" id="cd01678">
    <property type="entry name" value="PFL1"/>
    <property type="match status" value="1"/>
</dbReference>
<reference evidence="21 22" key="1">
    <citation type="submission" date="2018-06" db="EMBL/GenBank/DDBJ databases">
        <title>Paenibacillus imtechensis sp. nov.</title>
        <authorList>
            <person name="Pinnaka A.K."/>
            <person name="Singh H."/>
            <person name="Kaur M."/>
        </authorList>
    </citation>
    <scope>NUCLEOTIDE SEQUENCE [LARGE SCALE GENOMIC DNA]</scope>
    <source>
        <strain evidence="21 22">SMB1</strain>
    </source>
</reference>
<comment type="catalytic activity">
    <reaction evidence="14 18">
        <text>formate + acetyl-CoA = pyruvate + CoA</text>
        <dbReference type="Rhea" id="RHEA:11844"/>
        <dbReference type="ChEBI" id="CHEBI:15361"/>
        <dbReference type="ChEBI" id="CHEBI:15740"/>
        <dbReference type="ChEBI" id="CHEBI:57287"/>
        <dbReference type="ChEBI" id="CHEBI:57288"/>
        <dbReference type="EC" id="2.3.1.54"/>
    </reaction>
</comment>
<feature type="modified residue" description="Glycine radical" evidence="16 17">
    <location>
        <position position="730"/>
    </location>
</feature>
<keyword evidence="10 18" id="KW-0119">Carbohydrate metabolism</keyword>
<evidence type="ECO:0000256" key="1">
    <source>
        <dbReference type="ARBA" id="ARBA00004496"/>
    </source>
</evidence>
<dbReference type="AlphaFoldDB" id="A0A2W1LVE6"/>
<evidence type="ECO:0000256" key="6">
    <source>
        <dbReference type="ARBA" id="ARBA00022490"/>
    </source>
</evidence>
<evidence type="ECO:0000256" key="14">
    <source>
        <dbReference type="ARBA" id="ARBA00049029"/>
    </source>
</evidence>
<dbReference type="Gene3D" id="3.20.70.20">
    <property type="match status" value="1"/>
</dbReference>
<protein>
    <recommendedName>
        <fullName evidence="5 18">Formate acetyltransferase</fullName>
        <ecNumber evidence="4 18">2.3.1.54</ecNumber>
    </recommendedName>
    <alternativeName>
        <fullName evidence="12 18">Pyruvate formate-lyase</fullName>
    </alternativeName>
</protein>
<evidence type="ECO:0000256" key="2">
    <source>
        <dbReference type="ARBA" id="ARBA00004809"/>
    </source>
</evidence>
<evidence type="ECO:0000256" key="12">
    <source>
        <dbReference type="ARBA" id="ARBA00031063"/>
    </source>
</evidence>
<evidence type="ECO:0000256" key="4">
    <source>
        <dbReference type="ARBA" id="ARBA00013214"/>
    </source>
</evidence>
<dbReference type="EMBL" id="QKRB01000044">
    <property type="protein sequence ID" value="PZD95477.1"/>
    <property type="molecule type" value="Genomic_DNA"/>
</dbReference>
<dbReference type="RefSeq" id="WP_111147107.1">
    <property type="nucleotide sequence ID" value="NZ_QKRB01000044.1"/>
</dbReference>
<evidence type="ECO:0000256" key="9">
    <source>
        <dbReference type="ARBA" id="ARBA00022818"/>
    </source>
</evidence>
<evidence type="ECO:0000256" key="17">
    <source>
        <dbReference type="PROSITE-ProRule" id="PRU00493"/>
    </source>
</evidence>
<evidence type="ECO:0000256" key="13">
    <source>
        <dbReference type="ARBA" id="ARBA00034302"/>
    </source>
</evidence>
<comment type="function">
    <text evidence="13">Catalyzes the conversion of pyruvate to formate and acetyl-CoA.</text>
</comment>
<dbReference type="PROSITE" id="PS51149">
    <property type="entry name" value="GLY_RADICAL_2"/>
    <property type="match status" value="1"/>
</dbReference>
<evidence type="ECO:0000256" key="11">
    <source>
        <dbReference type="ARBA" id="ARBA00023315"/>
    </source>
</evidence>
<comment type="subunit">
    <text evidence="18">Homodimer.</text>
</comment>
<dbReference type="InterPro" id="IPR004184">
    <property type="entry name" value="PFL_dom"/>
</dbReference>
<evidence type="ECO:0000256" key="5">
    <source>
        <dbReference type="ARBA" id="ARBA00013897"/>
    </source>
</evidence>
<dbReference type="GO" id="GO:0005829">
    <property type="term" value="C:cytosol"/>
    <property type="evidence" value="ECO:0007669"/>
    <property type="project" value="TreeGrafter"/>
</dbReference>
<evidence type="ECO:0000259" key="20">
    <source>
        <dbReference type="PROSITE" id="PS51554"/>
    </source>
</evidence>
<dbReference type="PROSITE" id="PS00850">
    <property type="entry name" value="GLY_RADICAL_1"/>
    <property type="match status" value="1"/>
</dbReference>
<dbReference type="EC" id="2.3.1.54" evidence="4 18"/>
<evidence type="ECO:0000256" key="3">
    <source>
        <dbReference type="ARBA" id="ARBA00008375"/>
    </source>
</evidence>
<evidence type="ECO:0000313" key="21">
    <source>
        <dbReference type="EMBL" id="PZD95477.1"/>
    </source>
</evidence>
<gene>
    <name evidence="21" type="ORF">DNH61_13165</name>
</gene>
<keyword evidence="8 18" id="KW-0808">Transferase</keyword>
<dbReference type="SUPFAM" id="SSF51998">
    <property type="entry name" value="PFL-like glycyl radical enzymes"/>
    <property type="match status" value="1"/>
</dbReference>
<dbReference type="InterPro" id="IPR050244">
    <property type="entry name" value="Auton_GlycylRad_Cofactor"/>
</dbReference>
<keyword evidence="11 18" id="KW-0012">Acyltransferase</keyword>
<dbReference type="PANTHER" id="PTHR30191">
    <property type="entry name" value="FORMATE ACETYLTRANSFERASE"/>
    <property type="match status" value="1"/>
</dbReference>
<keyword evidence="7 18" id="KW-0313">Glucose metabolism</keyword>
<dbReference type="InterPro" id="IPR005949">
    <property type="entry name" value="Form_AcTrfase"/>
</dbReference>
<dbReference type="UniPathway" id="UPA00920">
    <property type="reaction ID" value="UER00891"/>
</dbReference>
<evidence type="ECO:0000256" key="8">
    <source>
        <dbReference type="ARBA" id="ARBA00022679"/>
    </source>
</evidence>
<evidence type="ECO:0000256" key="7">
    <source>
        <dbReference type="ARBA" id="ARBA00022526"/>
    </source>
</evidence>
<dbReference type="NCBIfam" id="TIGR01255">
    <property type="entry name" value="pyr_form_ly_1"/>
    <property type="match status" value="1"/>
</dbReference>
<comment type="similarity">
    <text evidence="3 18">Belongs to the glycyl radical enzyme (GRE) family. PFL subfamily.</text>
</comment>
<comment type="pathway">
    <text evidence="2 18">Fermentation; pyruvate fermentation; formate from pyruvate: step 1/1.</text>
</comment>
<organism evidence="21 22">
    <name type="scientific">Paenibacillus sambharensis</name>
    <dbReference type="NCBI Taxonomy" id="1803190"/>
    <lineage>
        <taxon>Bacteria</taxon>
        <taxon>Bacillati</taxon>
        <taxon>Bacillota</taxon>
        <taxon>Bacilli</taxon>
        <taxon>Bacillales</taxon>
        <taxon>Paenibacillaceae</taxon>
        <taxon>Paenibacillus</taxon>
    </lineage>
</organism>
<dbReference type="GO" id="GO:0008861">
    <property type="term" value="F:formate C-acetyltransferase activity"/>
    <property type="evidence" value="ECO:0007669"/>
    <property type="project" value="UniProtKB-UniRule"/>
</dbReference>
<evidence type="ECO:0000256" key="15">
    <source>
        <dbReference type="PIRSR" id="PIRSR000379-1"/>
    </source>
</evidence>
<evidence type="ECO:0000259" key="19">
    <source>
        <dbReference type="PROSITE" id="PS51149"/>
    </source>
</evidence>
<comment type="caution">
    <text evidence="21">The sequence shown here is derived from an EMBL/GenBank/DDBJ whole genome shotgun (WGS) entry which is preliminary data.</text>
</comment>
<dbReference type="PIRSF" id="PIRSF000379">
    <property type="entry name" value="For_Ac_trans_1"/>
    <property type="match status" value="1"/>
</dbReference>
<dbReference type="InterPro" id="IPR019777">
    <property type="entry name" value="Form_AcTrfase_GR_CS"/>
</dbReference>
<dbReference type="InterPro" id="IPR001150">
    <property type="entry name" value="Gly_radical"/>
</dbReference>
<dbReference type="GO" id="GO:0006006">
    <property type="term" value="P:glucose metabolic process"/>
    <property type="evidence" value="ECO:0007669"/>
    <property type="project" value="UniProtKB-UniRule"/>
</dbReference>
<dbReference type="PANTHER" id="PTHR30191:SF0">
    <property type="entry name" value="FORMATE ACETYLTRANSFERASE 1"/>
    <property type="match status" value="1"/>
</dbReference>
<feature type="domain" description="PFL" evidence="20">
    <location>
        <begin position="5"/>
        <end position="625"/>
    </location>
</feature>
<proteinExistence type="inferred from homology"/>
<dbReference type="FunFam" id="3.20.70.20:FF:000003">
    <property type="entry name" value="Formate acetyltransferase"/>
    <property type="match status" value="1"/>
</dbReference>
<dbReference type="Proteomes" id="UP000249522">
    <property type="component" value="Unassembled WGS sequence"/>
</dbReference>
<evidence type="ECO:0000313" key="22">
    <source>
        <dbReference type="Proteomes" id="UP000249522"/>
    </source>
</evidence>
<dbReference type="PROSITE" id="PS51554">
    <property type="entry name" value="PFL"/>
    <property type="match status" value="1"/>
</dbReference>
<sequence>MSTLERNLKTGGPSDAWRGFITGPWTDKVNVRDFILLNVTPYQGDDRFLSGATQETTELWDIVSRLTREERERGGVWDVDVNTPSSIVSHGPGYLDEKLEKIVGVQTDAPFRRSIQPYGGVRMVQDACEAYGFQLPEEIVRLFTDIRKTHNQGVFDAYTSDMRNARKAGIITGLPDAYGRGRIIGDYRRAALYGVDRLIQEKKQDLKEMEALAMSEDVIRAREEHSEQIRALQELKQMAMSYGYDISRPAANAREAVQWLYFAYLAAIKEQNGAAMSLGRVSTFLDIYFERDLKEGILNEQEAQEIIDHFVMKLRIVKFLRTPDYNELFSGDPTWVTESIGGMAEDGRTLVTKNSFRILHTLYTLGPAPEPNLTVLWSNDLPEGFKNFCSKVSIETSSIQYESDDLMRPIYGDDYGIACCVSAMRIGKQMQFFGARANLAKALLYAINGGVDEKLGMQVGPKEAPITSEVLDFEEVSERYDRVMDWLAGLYMNTLNVIHYMHDKYCYERIEFALHDKEIIRTMACGIAGLSVVADSLSAIKYAKVRPIRNEQGIAVDFEIEGEYPQYGNNDERVDQMAVELVETFMAKLRKHETYRGAIPTQSVLTITSNVVYGKKTGSTPDGRKAGEPFAPGANPMHGRDRKGALASLASVAKLPYDEALDGISNTFSIVEKALGRESEDRVRNLTAMLDGYMGKGAHHLNVNVFDRSQLMDAMEHPENYPQLTVRVSGYAVNFIKLTREQQLEVISRTFHGSM</sequence>
<evidence type="ECO:0000256" key="18">
    <source>
        <dbReference type="RuleBase" id="RU368075"/>
    </source>
</evidence>
<evidence type="ECO:0000256" key="16">
    <source>
        <dbReference type="PIRSR" id="PIRSR000379-2"/>
    </source>
</evidence>
<keyword evidence="9 16" id="KW-0556">Organic radical</keyword>
<name>A0A2W1LVE6_9BACL</name>
<accession>A0A2W1LVE6</accession>
<feature type="domain" description="Glycine radical" evidence="19">
    <location>
        <begin position="632"/>
        <end position="755"/>
    </location>
</feature>
<keyword evidence="6 18" id="KW-0963">Cytoplasm</keyword>
<dbReference type="Pfam" id="PF01228">
    <property type="entry name" value="Gly_radical"/>
    <property type="match status" value="1"/>
</dbReference>
<evidence type="ECO:0000256" key="10">
    <source>
        <dbReference type="ARBA" id="ARBA00023277"/>
    </source>
</evidence>
<dbReference type="OrthoDB" id="9803969at2"/>
<feature type="active site" description="Cysteine radical intermediate" evidence="15">
    <location>
        <position position="420"/>
    </location>
</feature>
<keyword evidence="22" id="KW-1185">Reference proteome</keyword>